<feature type="domain" description="C2H2-type" evidence="10">
    <location>
        <begin position="80"/>
        <end position="107"/>
    </location>
</feature>
<evidence type="ECO:0000256" key="1">
    <source>
        <dbReference type="ARBA" id="ARBA00004123"/>
    </source>
</evidence>
<reference evidence="11" key="2">
    <citation type="submission" date="2023-05" db="EMBL/GenBank/DDBJ databases">
        <authorList>
            <person name="Schelkunov M.I."/>
        </authorList>
    </citation>
    <scope>NUCLEOTIDE SEQUENCE</scope>
    <source>
        <strain evidence="11">Hsosn_3</strain>
        <tissue evidence="11">Leaf</tissue>
    </source>
</reference>
<evidence type="ECO:0000256" key="7">
    <source>
        <dbReference type="ARBA" id="ARBA00023163"/>
    </source>
</evidence>
<sequence length="166" mass="18685">MMKKFHNTDDVERFAMANCAMILNRAENRLSGPGRIFKCRTCHRDFETFQALGGHTASHKRPKLGVGDIETDKQLVMKAHKCSVCKQEFWTGQALGGHMRRHRTAKISLFSSNNGSNNANDCSTITTSDDRSDDLKMIKSNFDSTRILGLDLNLSPGTNELKIFEF</sequence>
<evidence type="ECO:0000256" key="3">
    <source>
        <dbReference type="ARBA" id="ARBA00022737"/>
    </source>
</evidence>
<dbReference type="PANTHER" id="PTHR26374">
    <property type="entry name" value="ZINC FINGER PROTEIN ZAT5"/>
    <property type="match status" value="1"/>
</dbReference>
<evidence type="ECO:0000313" key="12">
    <source>
        <dbReference type="Proteomes" id="UP001237642"/>
    </source>
</evidence>
<keyword evidence="7" id="KW-0804">Transcription</keyword>
<dbReference type="Pfam" id="PF13912">
    <property type="entry name" value="zf-C2H2_6"/>
    <property type="match status" value="2"/>
</dbReference>
<keyword evidence="8" id="KW-0539">Nucleus</keyword>
<dbReference type="SUPFAM" id="SSF57667">
    <property type="entry name" value="beta-beta-alpha zinc fingers"/>
    <property type="match status" value="1"/>
</dbReference>
<evidence type="ECO:0000256" key="4">
    <source>
        <dbReference type="ARBA" id="ARBA00022771"/>
    </source>
</evidence>
<evidence type="ECO:0000256" key="2">
    <source>
        <dbReference type="ARBA" id="ARBA00022723"/>
    </source>
</evidence>
<organism evidence="11 12">
    <name type="scientific">Heracleum sosnowskyi</name>
    <dbReference type="NCBI Taxonomy" id="360622"/>
    <lineage>
        <taxon>Eukaryota</taxon>
        <taxon>Viridiplantae</taxon>
        <taxon>Streptophyta</taxon>
        <taxon>Embryophyta</taxon>
        <taxon>Tracheophyta</taxon>
        <taxon>Spermatophyta</taxon>
        <taxon>Magnoliopsida</taxon>
        <taxon>eudicotyledons</taxon>
        <taxon>Gunneridae</taxon>
        <taxon>Pentapetalae</taxon>
        <taxon>asterids</taxon>
        <taxon>campanulids</taxon>
        <taxon>Apiales</taxon>
        <taxon>Apiaceae</taxon>
        <taxon>Apioideae</taxon>
        <taxon>apioid superclade</taxon>
        <taxon>Tordylieae</taxon>
        <taxon>Tordyliinae</taxon>
        <taxon>Heracleum</taxon>
    </lineage>
</organism>
<dbReference type="InterPro" id="IPR036236">
    <property type="entry name" value="Znf_C2H2_sf"/>
</dbReference>
<comment type="caution">
    <text evidence="11">The sequence shown here is derived from an EMBL/GenBank/DDBJ whole genome shotgun (WGS) entry which is preliminary data.</text>
</comment>
<evidence type="ECO:0000256" key="8">
    <source>
        <dbReference type="ARBA" id="ARBA00023242"/>
    </source>
</evidence>
<dbReference type="GO" id="GO:0010200">
    <property type="term" value="P:response to chitin"/>
    <property type="evidence" value="ECO:0007669"/>
    <property type="project" value="TreeGrafter"/>
</dbReference>
<dbReference type="EMBL" id="JAUIZM010000002">
    <property type="protein sequence ID" value="KAK1398542.1"/>
    <property type="molecule type" value="Genomic_DNA"/>
</dbReference>
<gene>
    <name evidence="11" type="ORF">POM88_008405</name>
</gene>
<feature type="domain" description="C2H2-type" evidence="10">
    <location>
        <begin position="37"/>
        <end position="64"/>
    </location>
</feature>
<evidence type="ECO:0000256" key="5">
    <source>
        <dbReference type="ARBA" id="ARBA00022833"/>
    </source>
</evidence>
<evidence type="ECO:0000256" key="9">
    <source>
        <dbReference type="PROSITE-ProRule" id="PRU00042"/>
    </source>
</evidence>
<keyword evidence="12" id="KW-1185">Reference proteome</keyword>
<evidence type="ECO:0000313" key="11">
    <source>
        <dbReference type="EMBL" id="KAK1398542.1"/>
    </source>
</evidence>
<evidence type="ECO:0000256" key="6">
    <source>
        <dbReference type="ARBA" id="ARBA00023015"/>
    </source>
</evidence>
<keyword evidence="2" id="KW-0479">Metal-binding</keyword>
<keyword evidence="3" id="KW-0677">Repeat</keyword>
<dbReference type="PROSITE" id="PS00028">
    <property type="entry name" value="ZINC_FINGER_C2H2_1"/>
    <property type="match status" value="2"/>
</dbReference>
<dbReference type="Gene3D" id="3.30.160.60">
    <property type="entry name" value="Classic Zinc Finger"/>
    <property type="match status" value="1"/>
</dbReference>
<dbReference type="GO" id="GO:0008270">
    <property type="term" value="F:zinc ion binding"/>
    <property type="evidence" value="ECO:0007669"/>
    <property type="project" value="UniProtKB-KW"/>
</dbReference>
<name>A0AAD8J6B9_9APIA</name>
<dbReference type="GO" id="GO:0005634">
    <property type="term" value="C:nucleus"/>
    <property type="evidence" value="ECO:0007669"/>
    <property type="project" value="UniProtKB-SubCell"/>
</dbReference>
<protein>
    <submittedName>
        <fullName evidence="11">Zinc finger protein 1</fullName>
    </submittedName>
</protein>
<reference evidence="11" key="1">
    <citation type="submission" date="2023-02" db="EMBL/GenBank/DDBJ databases">
        <title>Genome of toxic invasive species Heracleum sosnowskyi carries increased number of genes despite the absence of recent whole-genome duplications.</title>
        <authorList>
            <person name="Schelkunov M."/>
            <person name="Shtratnikova V."/>
            <person name="Makarenko M."/>
            <person name="Klepikova A."/>
            <person name="Omelchenko D."/>
            <person name="Novikova G."/>
            <person name="Obukhova E."/>
            <person name="Bogdanov V."/>
            <person name="Penin A."/>
            <person name="Logacheva M."/>
        </authorList>
    </citation>
    <scope>NUCLEOTIDE SEQUENCE</scope>
    <source>
        <strain evidence="11">Hsosn_3</strain>
        <tissue evidence="11">Leaf</tissue>
    </source>
</reference>
<dbReference type="PANTHER" id="PTHR26374:SF379">
    <property type="entry name" value="ZINC FINGER PROTEIN ZAT12"/>
    <property type="match status" value="1"/>
</dbReference>
<evidence type="ECO:0000259" key="10">
    <source>
        <dbReference type="PROSITE" id="PS50157"/>
    </source>
</evidence>
<dbReference type="AlphaFoldDB" id="A0AAD8J6B9"/>
<dbReference type="PROSITE" id="PS50157">
    <property type="entry name" value="ZINC_FINGER_C2H2_2"/>
    <property type="match status" value="2"/>
</dbReference>
<dbReference type="SMART" id="SM00355">
    <property type="entry name" value="ZnF_C2H2"/>
    <property type="match status" value="2"/>
</dbReference>
<comment type="subcellular location">
    <subcellularLocation>
        <location evidence="1">Nucleus</location>
    </subcellularLocation>
</comment>
<proteinExistence type="predicted"/>
<accession>A0AAD8J6B9</accession>
<keyword evidence="6" id="KW-0805">Transcription regulation</keyword>
<dbReference type="InterPro" id="IPR013087">
    <property type="entry name" value="Znf_C2H2_type"/>
</dbReference>
<keyword evidence="5" id="KW-0862">Zinc</keyword>
<keyword evidence="4 9" id="KW-0863">Zinc-finger</keyword>
<dbReference type="Proteomes" id="UP001237642">
    <property type="component" value="Unassembled WGS sequence"/>
</dbReference>